<reference evidence="2 3" key="1">
    <citation type="submission" date="2023-08" db="EMBL/GenBank/DDBJ databases">
        <title>Implementing the SeqCode for naming new Mesorhizobium species isolated from Vachellia karroo root nodules.</title>
        <authorList>
            <person name="Van Lill M."/>
        </authorList>
    </citation>
    <scope>NUCLEOTIDE SEQUENCE [LARGE SCALE GENOMIC DNA]</scope>
    <source>
        <strain evidence="2 3">VK22B</strain>
    </source>
</reference>
<proteinExistence type="predicted"/>
<dbReference type="Gene3D" id="1.10.238.160">
    <property type="match status" value="1"/>
</dbReference>
<dbReference type="Pfam" id="PF05930">
    <property type="entry name" value="Phage_AlpA"/>
    <property type="match status" value="1"/>
</dbReference>
<dbReference type="EMBL" id="JAVIJC010000028">
    <property type="protein sequence ID" value="MDX8494625.1"/>
    <property type="molecule type" value="Genomic_DNA"/>
</dbReference>
<evidence type="ECO:0000313" key="3">
    <source>
        <dbReference type="Proteomes" id="UP001271249"/>
    </source>
</evidence>
<accession>A0ABU4Z5Z7</accession>
<gene>
    <name evidence="2" type="ORF">RFN29_23930</name>
</gene>
<evidence type="ECO:0000313" key="2">
    <source>
        <dbReference type="EMBL" id="MDX8494625.1"/>
    </source>
</evidence>
<sequence length="85" mass="9728">MSERFISMAEVIDRVSFSKTHIYRKIAAGTFPRPVPLGPQKVAFLEREIDEWIADRIDARAAGEGTERRRHRAMTRVNRDGGSDK</sequence>
<dbReference type="InterPro" id="IPR010260">
    <property type="entry name" value="AlpA"/>
</dbReference>
<protein>
    <submittedName>
        <fullName evidence="2">AlpA family transcriptional regulator</fullName>
    </submittedName>
</protein>
<evidence type="ECO:0000256" key="1">
    <source>
        <dbReference type="SAM" id="MobiDB-lite"/>
    </source>
</evidence>
<keyword evidence="3" id="KW-1185">Reference proteome</keyword>
<dbReference type="RefSeq" id="WP_320228445.1">
    <property type="nucleotide sequence ID" value="NZ_JAVIJC010000028.1"/>
</dbReference>
<organism evidence="2 3">
    <name type="scientific">Mesorhizobium captivum</name>
    <dbReference type="NCBI Taxonomy" id="3072319"/>
    <lineage>
        <taxon>Bacteria</taxon>
        <taxon>Pseudomonadati</taxon>
        <taxon>Pseudomonadota</taxon>
        <taxon>Alphaproteobacteria</taxon>
        <taxon>Hyphomicrobiales</taxon>
        <taxon>Phyllobacteriaceae</taxon>
        <taxon>Mesorhizobium</taxon>
    </lineage>
</organism>
<feature type="region of interest" description="Disordered" evidence="1">
    <location>
        <begin position="63"/>
        <end position="85"/>
    </location>
</feature>
<comment type="caution">
    <text evidence="2">The sequence shown here is derived from an EMBL/GenBank/DDBJ whole genome shotgun (WGS) entry which is preliminary data.</text>
</comment>
<dbReference type="Proteomes" id="UP001271249">
    <property type="component" value="Unassembled WGS sequence"/>
</dbReference>
<name>A0ABU4Z5Z7_9HYPH</name>